<feature type="signal peptide" evidence="6">
    <location>
        <begin position="1"/>
        <end position="20"/>
    </location>
</feature>
<sequence length="945" mass="103732">MRISTAAVLTLLTSTALSRAAEPVNNEYFESKVRPILVANCVNCHGATKQKGGLRLDAKAEFAKGGDNGPVVVPGDPAKSLLVKTVAYEDDTKMPPKGKLTDAEIAVLTAWVKGGAPWPDDGAIAKEAGDKFDLHARAKTHWSFQPVRRPAVPELTGAAKSVAANEIDRFLLAKLGAAGLTYARPAEKRTLLRRVYLDLTGLPPSPAEIDAFLKDESPRAFEKVVDRLLASPAYGERWGRHWLDLVRYAETHGHEFDFEIPDAWRYRDYVIRAFNADVPFDRFLTEHVAGDLLPPRRDPKSGVNDALIATGFWWLGEAKHSPVDSRAEFADRTDNQIDVFGKTVLGLTISCARCHDHKFDAIATKDYYALFGVLSSSRYNRADVSDPVPAVKVLGELKAVRAELAARVPVTKAEVPSSPQLGAWREKTVAFELFGPDWRKRWDADGLAFRPGAGEGFPHSGREAGKLIGALRSPTFTIDKPFLAVRTAGRDARARLILNGLQLIQDPIYGGLAQGINHGSELRWTVFDLRMWKGQPAYLELIDDGAGWVAISEARFADTLPPGEAGPQVPLPDPPASDDPELKRLRDRVRELEAKIPAPQRAPTIRDGTGLNEHVFVRGNHKTLGVEAPRATLEAFGQPPFSGPGSGRLELARTLTDPSNPLVARVIVNRLWKHHFGEGIVRSPDDFGRQGQAPTHPDLLDWLARELVAPERTTGGDARPWSLKRMHKLMVLSAAYQQASRTTPDQAAKAVTADPQNKLLHRQNVKRLEAEAIRDSILVASGRIDPKMEGPGVLPHLTEHQAGRGRPGSGPLDGNGRRSVYLQVRRNFISPMFSAFDYPTPFTTIGRRTASNVPAQALVMLNNPFVIQQAELWAKRVLAAPGSAEDRVRGMYATAFGRPPTQDELAAATGFVAEQSKEYGRPDDPKAWSDLAHVLFNAKEFIFVE</sequence>
<dbReference type="GO" id="GO:0046872">
    <property type="term" value="F:metal ion binding"/>
    <property type="evidence" value="ECO:0007669"/>
    <property type="project" value="UniProtKB-KW"/>
</dbReference>
<keyword evidence="3 4" id="KW-0408">Iron</keyword>
<name>A0A6M5Z1J6_9BACT</name>
<dbReference type="PROSITE" id="PS51007">
    <property type="entry name" value="CYTC"/>
    <property type="match status" value="1"/>
</dbReference>
<evidence type="ECO:0000313" key="9">
    <source>
        <dbReference type="Proteomes" id="UP000503447"/>
    </source>
</evidence>
<dbReference type="SUPFAM" id="SSF46626">
    <property type="entry name" value="Cytochrome c"/>
    <property type="match status" value="1"/>
</dbReference>
<dbReference type="Gene3D" id="1.10.760.10">
    <property type="entry name" value="Cytochrome c-like domain"/>
    <property type="match status" value="1"/>
</dbReference>
<evidence type="ECO:0000313" key="8">
    <source>
        <dbReference type="EMBL" id="QJW99520.1"/>
    </source>
</evidence>
<dbReference type="Proteomes" id="UP000503447">
    <property type="component" value="Chromosome"/>
</dbReference>
<dbReference type="GO" id="GO:0020037">
    <property type="term" value="F:heme binding"/>
    <property type="evidence" value="ECO:0007669"/>
    <property type="project" value="InterPro"/>
</dbReference>
<keyword evidence="6" id="KW-0732">Signal</keyword>
<reference evidence="9" key="1">
    <citation type="submission" date="2020-05" db="EMBL/GenBank/DDBJ databases">
        <title>Frigoriglobus tundricola gen. nov., sp. nov., a psychrotolerant cellulolytic planctomycete of the family Gemmataceae with two divergent copies of 16S rRNA gene.</title>
        <authorList>
            <person name="Kulichevskaya I.S."/>
            <person name="Ivanova A.A."/>
            <person name="Naumoff D.G."/>
            <person name="Beletsky A.V."/>
            <person name="Rijpstra W.I.C."/>
            <person name="Sinninghe Damste J.S."/>
            <person name="Mardanov A.V."/>
            <person name="Ravin N.V."/>
            <person name="Dedysh S.N."/>
        </authorList>
    </citation>
    <scope>NUCLEOTIDE SEQUENCE [LARGE SCALE GENOMIC DNA]</scope>
    <source>
        <strain evidence="9">PL17</strain>
    </source>
</reference>
<dbReference type="RefSeq" id="WP_171474473.1">
    <property type="nucleotide sequence ID" value="NZ_CP053452.2"/>
</dbReference>
<dbReference type="PANTHER" id="PTHR35889">
    <property type="entry name" value="CYCLOINULO-OLIGOSACCHARIDE FRUCTANOTRANSFERASE-RELATED"/>
    <property type="match status" value="1"/>
</dbReference>
<feature type="domain" description="Cytochrome c" evidence="7">
    <location>
        <begin position="20"/>
        <end position="116"/>
    </location>
</feature>
<keyword evidence="2 4" id="KW-0479">Metal-binding</keyword>
<protein>
    <recommendedName>
        <fullName evidence="7">Cytochrome c domain-containing protein</fullName>
    </recommendedName>
</protein>
<dbReference type="PANTHER" id="PTHR35889:SF3">
    <property type="entry name" value="F-BOX DOMAIN-CONTAINING PROTEIN"/>
    <property type="match status" value="1"/>
</dbReference>
<dbReference type="InterPro" id="IPR036909">
    <property type="entry name" value="Cyt_c-like_dom_sf"/>
</dbReference>
<dbReference type="Pfam" id="PF07583">
    <property type="entry name" value="PSCyt2"/>
    <property type="match status" value="1"/>
</dbReference>
<dbReference type="Pfam" id="PF07635">
    <property type="entry name" value="PSCyt1"/>
    <property type="match status" value="1"/>
</dbReference>
<feature type="region of interest" description="Disordered" evidence="5">
    <location>
        <begin position="559"/>
        <end position="580"/>
    </location>
</feature>
<keyword evidence="1 4" id="KW-0349">Heme</keyword>
<dbReference type="Pfam" id="PF07587">
    <property type="entry name" value="PSD1"/>
    <property type="match status" value="1"/>
</dbReference>
<feature type="chain" id="PRO_5026653385" description="Cytochrome c domain-containing protein" evidence="6">
    <location>
        <begin position="21"/>
        <end position="945"/>
    </location>
</feature>
<dbReference type="GO" id="GO:0009055">
    <property type="term" value="F:electron transfer activity"/>
    <property type="evidence" value="ECO:0007669"/>
    <property type="project" value="InterPro"/>
</dbReference>
<dbReference type="KEGG" id="ftj:FTUN_7132"/>
<evidence type="ECO:0000256" key="3">
    <source>
        <dbReference type="ARBA" id="ARBA00023004"/>
    </source>
</evidence>
<dbReference type="InterPro" id="IPR009056">
    <property type="entry name" value="Cyt_c-like_dom"/>
</dbReference>
<organism evidence="8 9">
    <name type="scientific">Frigoriglobus tundricola</name>
    <dbReference type="NCBI Taxonomy" id="2774151"/>
    <lineage>
        <taxon>Bacteria</taxon>
        <taxon>Pseudomonadati</taxon>
        <taxon>Planctomycetota</taxon>
        <taxon>Planctomycetia</taxon>
        <taxon>Gemmatales</taxon>
        <taxon>Gemmataceae</taxon>
        <taxon>Frigoriglobus</taxon>
    </lineage>
</organism>
<keyword evidence="9" id="KW-1185">Reference proteome</keyword>
<dbReference type="AlphaFoldDB" id="A0A6M5Z1J6"/>
<feature type="region of interest" description="Disordered" evidence="5">
    <location>
        <begin position="796"/>
        <end position="816"/>
    </location>
</feature>
<evidence type="ECO:0000256" key="4">
    <source>
        <dbReference type="PROSITE-ProRule" id="PRU00433"/>
    </source>
</evidence>
<evidence type="ECO:0000256" key="5">
    <source>
        <dbReference type="SAM" id="MobiDB-lite"/>
    </source>
</evidence>
<evidence type="ECO:0000256" key="2">
    <source>
        <dbReference type="ARBA" id="ARBA00022723"/>
    </source>
</evidence>
<dbReference type="EMBL" id="CP053452">
    <property type="protein sequence ID" value="QJW99520.1"/>
    <property type="molecule type" value="Genomic_DNA"/>
</dbReference>
<evidence type="ECO:0000256" key="1">
    <source>
        <dbReference type="ARBA" id="ARBA00022617"/>
    </source>
</evidence>
<proteinExistence type="predicted"/>
<gene>
    <name evidence="8" type="ORF">FTUN_7132</name>
</gene>
<evidence type="ECO:0000259" key="7">
    <source>
        <dbReference type="PROSITE" id="PS51007"/>
    </source>
</evidence>
<dbReference type="InterPro" id="IPR022655">
    <property type="entry name" value="DUF1553"/>
</dbReference>
<accession>A0A6M5Z1J6</accession>
<evidence type="ECO:0000256" key="6">
    <source>
        <dbReference type="SAM" id="SignalP"/>
    </source>
</evidence>
<dbReference type="InterPro" id="IPR011429">
    <property type="entry name" value="Cyt_c_Planctomycete-type"/>
</dbReference>
<dbReference type="InterPro" id="IPR011444">
    <property type="entry name" value="DUF1549"/>
</dbReference>